<evidence type="ECO:0000313" key="3">
    <source>
        <dbReference type="Proteomes" id="UP001161247"/>
    </source>
</evidence>
<sequence length="74" mass="8102">MCKKKTDKVEKRPKVPQIEWKKTDKGMMQEGNSGNSVGITDTKGVSVENPPKEGTQKESMSQDHPMNIIGGSKG</sequence>
<gene>
    <name evidence="2" type="ORF">OLC1_LOCUS2655</name>
</gene>
<proteinExistence type="predicted"/>
<feature type="region of interest" description="Disordered" evidence="1">
    <location>
        <begin position="1"/>
        <end position="74"/>
    </location>
</feature>
<evidence type="ECO:0000313" key="2">
    <source>
        <dbReference type="EMBL" id="CAI9090505.1"/>
    </source>
</evidence>
<dbReference type="Proteomes" id="UP001161247">
    <property type="component" value="Chromosome 1"/>
</dbReference>
<protein>
    <submittedName>
        <fullName evidence="2">OLC1v1025287C1</fullName>
    </submittedName>
</protein>
<dbReference type="EMBL" id="OX459118">
    <property type="protein sequence ID" value="CAI9090505.1"/>
    <property type="molecule type" value="Genomic_DNA"/>
</dbReference>
<feature type="compositionally biased region" description="Polar residues" evidence="1">
    <location>
        <begin position="30"/>
        <end position="39"/>
    </location>
</feature>
<name>A0AAV1C4I7_OLDCO</name>
<reference evidence="2" key="1">
    <citation type="submission" date="2023-03" db="EMBL/GenBank/DDBJ databases">
        <authorList>
            <person name="Julca I."/>
        </authorList>
    </citation>
    <scope>NUCLEOTIDE SEQUENCE</scope>
</reference>
<accession>A0AAV1C4I7</accession>
<feature type="non-terminal residue" evidence="2">
    <location>
        <position position="74"/>
    </location>
</feature>
<evidence type="ECO:0000256" key="1">
    <source>
        <dbReference type="SAM" id="MobiDB-lite"/>
    </source>
</evidence>
<dbReference type="AlphaFoldDB" id="A0AAV1C4I7"/>
<organism evidence="2 3">
    <name type="scientific">Oldenlandia corymbosa var. corymbosa</name>
    <dbReference type="NCBI Taxonomy" id="529605"/>
    <lineage>
        <taxon>Eukaryota</taxon>
        <taxon>Viridiplantae</taxon>
        <taxon>Streptophyta</taxon>
        <taxon>Embryophyta</taxon>
        <taxon>Tracheophyta</taxon>
        <taxon>Spermatophyta</taxon>
        <taxon>Magnoliopsida</taxon>
        <taxon>eudicotyledons</taxon>
        <taxon>Gunneridae</taxon>
        <taxon>Pentapetalae</taxon>
        <taxon>asterids</taxon>
        <taxon>lamiids</taxon>
        <taxon>Gentianales</taxon>
        <taxon>Rubiaceae</taxon>
        <taxon>Rubioideae</taxon>
        <taxon>Spermacoceae</taxon>
        <taxon>Hedyotis-Oldenlandia complex</taxon>
        <taxon>Oldenlandia</taxon>
    </lineage>
</organism>
<feature type="compositionally biased region" description="Basic and acidic residues" evidence="1">
    <location>
        <begin position="7"/>
        <end position="27"/>
    </location>
</feature>
<keyword evidence="3" id="KW-1185">Reference proteome</keyword>